<evidence type="ECO:0000313" key="3">
    <source>
        <dbReference type="Proteomes" id="UP000195305"/>
    </source>
</evidence>
<gene>
    <name evidence="2" type="ORF">B5E75_01505</name>
</gene>
<feature type="transmembrane region" description="Helical" evidence="1">
    <location>
        <begin position="59"/>
        <end position="77"/>
    </location>
</feature>
<evidence type="ECO:0000256" key="1">
    <source>
        <dbReference type="SAM" id="Phobius"/>
    </source>
</evidence>
<evidence type="ECO:0008006" key="4">
    <source>
        <dbReference type="Google" id="ProtNLM"/>
    </source>
</evidence>
<dbReference type="AlphaFoldDB" id="A0A1Y4T1Z9"/>
<dbReference type="OrthoDB" id="1641596at2"/>
<proteinExistence type="predicted"/>
<dbReference type="Proteomes" id="UP000195305">
    <property type="component" value="Unassembled WGS sequence"/>
</dbReference>
<feature type="transmembrane region" description="Helical" evidence="1">
    <location>
        <begin position="137"/>
        <end position="157"/>
    </location>
</feature>
<feature type="transmembrane region" description="Helical" evidence="1">
    <location>
        <begin position="178"/>
        <end position="196"/>
    </location>
</feature>
<comment type="caution">
    <text evidence="2">The sequence shown here is derived from an EMBL/GenBank/DDBJ whole genome shotgun (WGS) entry which is preliminary data.</text>
</comment>
<feature type="transmembrane region" description="Helical" evidence="1">
    <location>
        <begin position="83"/>
        <end position="104"/>
    </location>
</feature>
<accession>A0A1Y4T1Z9</accession>
<evidence type="ECO:0000313" key="2">
    <source>
        <dbReference type="EMBL" id="OUQ36229.1"/>
    </source>
</evidence>
<feature type="transmembrane region" description="Helical" evidence="1">
    <location>
        <begin position="33"/>
        <end position="52"/>
    </location>
</feature>
<dbReference type="Pfam" id="PF03729">
    <property type="entry name" value="DUF308"/>
    <property type="match status" value="1"/>
</dbReference>
<protein>
    <recommendedName>
        <fullName evidence="4">DUF308 domain-containing protein</fullName>
    </recommendedName>
</protein>
<name>A0A1Y4T1Z9_9FIRM</name>
<dbReference type="EMBL" id="NFLJ01000003">
    <property type="protein sequence ID" value="OUQ36229.1"/>
    <property type="molecule type" value="Genomic_DNA"/>
</dbReference>
<organism evidence="2 3">
    <name type="scientific">Massilimicrobiota timonensis</name>
    <dbReference type="NCBI Taxonomy" id="1776392"/>
    <lineage>
        <taxon>Bacteria</taxon>
        <taxon>Bacillati</taxon>
        <taxon>Bacillota</taxon>
        <taxon>Erysipelotrichia</taxon>
        <taxon>Erysipelotrichales</taxon>
        <taxon>Erysipelotrichaceae</taxon>
        <taxon>Massilimicrobiota</taxon>
    </lineage>
</organism>
<sequence length="406" mass="47394">MYKNKFYFFIEFIIGFILLLISLFILFHPSMMIFSMRILGIIILFNGLYMVWKQRNNKTGIILSLFVGIILSLFPALPFTLFVFLFAFYICIKGLSQFITYYLYKQNHISYRFIILLSSLFLINFGFTYLLSPYIHLYQTNIIICIYLIYLALSFILKGIREIIGENRQNQIKRRIHVSLPVILNALIPRIMIDYINEKLETPSFIHTDGHNIDLTVFIHVSKNGFGAVGHVDISYQNIVYAYGAYDDLSNHLLGAIGDGVLFEVDESSYIDFCLKDDPQSVIFAYTLQLNHQQTQLIEHNIQSLKQQLLPFELTHHQHTYAKRLQEYTHAQFYKFKKGRFQKYFVLTTNCVLLADSIIGTSGIDIIGINGMISPGSYYTYFEEEARKEYSRVYQKKIYASSSYHL</sequence>
<dbReference type="InterPro" id="IPR005325">
    <property type="entry name" value="DUF308_memb"/>
</dbReference>
<reference evidence="2 3" key="1">
    <citation type="journal article" date="2018" name="BMC Genomics">
        <title>Whole genome sequencing and function prediction of 133 gut anaerobes isolated from chicken caecum in pure cultures.</title>
        <authorList>
            <person name="Medvecky M."/>
            <person name="Cejkova D."/>
            <person name="Polansky O."/>
            <person name="Karasova D."/>
            <person name="Kubasova T."/>
            <person name="Cizek A."/>
            <person name="Rychlik I."/>
        </authorList>
    </citation>
    <scope>NUCLEOTIDE SEQUENCE [LARGE SCALE GENOMIC DNA]</scope>
    <source>
        <strain evidence="2 3">An13</strain>
    </source>
</reference>
<keyword evidence="1" id="KW-0812">Transmembrane</keyword>
<feature type="transmembrane region" description="Helical" evidence="1">
    <location>
        <begin position="7"/>
        <end position="27"/>
    </location>
</feature>
<keyword evidence="3" id="KW-1185">Reference proteome</keyword>
<keyword evidence="1" id="KW-1133">Transmembrane helix</keyword>
<keyword evidence="1" id="KW-0472">Membrane</keyword>
<feature type="transmembrane region" description="Helical" evidence="1">
    <location>
        <begin position="111"/>
        <end position="131"/>
    </location>
</feature>